<gene>
    <name evidence="1" type="ORF">NEZAVI_LOCUS1019</name>
</gene>
<dbReference type="EMBL" id="OV725077">
    <property type="protein sequence ID" value="CAH1389652.1"/>
    <property type="molecule type" value="Genomic_DNA"/>
</dbReference>
<dbReference type="Proteomes" id="UP001152798">
    <property type="component" value="Chromosome 1"/>
</dbReference>
<proteinExistence type="predicted"/>
<evidence type="ECO:0000313" key="1">
    <source>
        <dbReference type="EMBL" id="CAH1389652.1"/>
    </source>
</evidence>
<sequence>MNPRDSSKAIISAEFASCGILQRFLTVSYEQQLFIPVEVVNDFKGMKQSHPHRTAVEADLHRTSPHNICSPALSLVPRSLWLGPPPRDILNIGPSSSKPIAVSDQAYGLSSVLKIKGIKDQKYKIKRTRGRIIPEVRRLAGQEAWARWIETTTPHLMKHCSFEEEEMDQRILWRHTFPDPIPDGRTGRLKTK</sequence>
<keyword evidence="2" id="KW-1185">Reference proteome</keyword>
<organism evidence="1 2">
    <name type="scientific">Nezara viridula</name>
    <name type="common">Southern green stink bug</name>
    <name type="synonym">Cimex viridulus</name>
    <dbReference type="NCBI Taxonomy" id="85310"/>
    <lineage>
        <taxon>Eukaryota</taxon>
        <taxon>Metazoa</taxon>
        <taxon>Ecdysozoa</taxon>
        <taxon>Arthropoda</taxon>
        <taxon>Hexapoda</taxon>
        <taxon>Insecta</taxon>
        <taxon>Pterygota</taxon>
        <taxon>Neoptera</taxon>
        <taxon>Paraneoptera</taxon>
        <taxon>Hemiptera</taxon>
        <taxon>Heteroptera</taxon>
        <taxon>Panheteroptera</taxon>
        <taxon>Pentatomomorpha</taxon>
        <taxon>Pentatomoidea</taxon>
        <taxon>Pentatomidae</taxon>
        <taxon>Pentatominae</taxon>
        <taxon>Nezara</taxon>
    </lineage>
</organism>
<reference evidence="1" key="1">
    <citation type="submission" date="2022-01" db="EMBL/GenBank/DDBJ databases">
        <authorList>
            <person name="King R."/>
        </authorList>
    </citation>
    <scope>NUCLEOTIDE SEQUENCE</scope>
</reference>
<accession>A0A9P0E755</accession>
<protein>
    <submittedName>
        <fullName evidence="1">Uncharacterized protein</fullName>
    </submittedName>
</protein>
<dbReference type="AlphaFoldDB" id="A0A9P0E755"/>
<evidence type="ECO:0000313" key="2">
    <source>
        <dbReference type="Proteomes" id="UP001152798"/>
    </source>
</evidence>
<name>A0A9P0E755_NEZVI</name>